<feature type="domain" description="ATP-grasp" evidence="9">
    <location>
        <begin position="120"/>
        <end position="318"/>
    </location>
</feature>
<evidence type="ECO:0000256" key="6">
    <source>
        <dbReference type="ARBA" id="ARBA00023267"/>
    </source>
</evidence>
<evidence type="ECO:0000256" key="5">
    <source>
        <dbReference type="ARBA" id="ARBA00022840"/>
    </source>
</evidence>
<evidence type="ECO:0000259" key="10">
    <source>
        <dbReference type="PROSITE" id="PS50979"/>
    </source>
</evidence>
<keyword evidence="6" id="KW-0092">Biotin</keyword>
<evidence type="ECO:0000256" key="3">
    <source>
        <dbReference type="ARBA" id="ARBA00022598"/>
    </source>
</evidence>
<dbReference type="SUPFAM" id="SSF52440">
    <property type="entry name" value="PreATP-grasp domain"/>
    <property type="match status" value="1"/>
</dbReference>
<dbReference type="GO" id="GO:0046872">
    <property type="term" value="F:metal ion binding"/>
    <property type="evidence" value="ECO:0007669"/>
    <property type="project" value="InterPro"/>
</dbReference>
<dbReference type="EC" id="6.3.4.14" evidence="2"/>
<dbReference type="Pfam" id="PF02786">
    <property type="entry name" value="CPSase_L_D2"/>
    <property type="match status" value="1"/>
</dbReference>
<evidence type="ECO:0000313" key="12">
    <source>
        <dbReference type="Proteomes" id="UP000195781"/>
    </source>
</evidence>
<dbReference type="PANTHER" id="PTHR48095:SF2">
    <property type="entry name" value="BIOTIN CARBOXYLASE, CHLOROPLASTIC"/>
    <property type="match status" value="1"/>
</dbReference>
<dbReference type="Pfam" id="PF02785">
    <property type="entry name" value="Biotin_carb_C"/>
    <property type="match status" value="1"/>
</dbReference>
<dbReference type="GO" id="GO:0004075">
    <property type="term" value="F:biotin carboxylase activity"/>
    <property type="evidence" value="ECO:0007669"/>
    <property type="project" value="UniProtKB-EC"/>
</dbReference>
<comment type="caution">
    <text evidence="11">The sequence shown here is derived from an EMBL/GenBank/DDBJ whole genome shotgun (WGS) entry which is preliminary data.</text>
</comment>
<proteinExistence type="predicted"/>
<reference evidence="12" key="1">
    <citation type="submission" date="2017-04" db="EMBL/GenBank/DDBJ databases">
        <title>Function of individual gut microbiota members based on whole genome sequencing of pure cultures obtained from chicken caecum.</title>
        <authorList>
            <person name="Medvecky M."/>
            <person name="Cejkova D."/>
            <person name="Polansky O."/>
            <person name="Karasova D."/>
            <person name="Kubasova T."/>
            <person name="Cizek A."/>
            <person name="Rychlik I."/>
        </authorList>
    </citation>
    <scope>NUCLEOTIDE SEQUENCE [LARGE SCALE GENOMIC DNA]</scope>
    <source>
        <strain evidence="12">An5</strain>
    </source>
</reference>
<keyword evidence="4 8" id="KW-0547">Nucleotide-binding</keyword>
<dbReference type="InterPro" id="IPR005482">
    <property type="entry name" value="Biotin_COase_C"/>
</dbReference>
<evidence type="ECO:0000313" key="11">
    <source>
        <dbReference type="EMBL" id="OUN84813.1"/>
    </source>
</evidence>
<evidence type="ECO:0000256" key="8">
    <source>
        <dbReference type="PROSITE-ProRule" id="PRU00409"/>
    </source>
</evidence>
<dbReference type="PANTHER" id="PTHR48095">
    <property type="entry name" value="PYRUVATE CARBOXYLASE SUBUNIT A"/>
    <property type="match status" value="1"/>
</dbReference>
<dbReference type="NCBIfam" id="NF006367">
    <property type="entry name" value="PRK08591.1"/>
    <property type="match status" value="1"/>
</dbReference>
<accession>A0A1Y3XGW3</accession>
<dbReference type="GO" id="GO:0005524">
    <property type="term" value="F:ATP binding"/>
    <property type="evidence" value="ECO:0007669"/>
    <property type="project" value="UniProtKB-UniRule"/>
</dbReference>
<dbReference type="InterPro" id="IPR011054">
    <property type="entry name" value="Rudment_hybrid_motif"/>
</dbReference>
<dbReference type="InterPro" id="IPR005479">
    <property type="entry name" value="CPAse_ATP-bd"/>
</dbReference>
<dbReference type="OrthoDB" id="9760256at2"/>
<evidence type="ECO:0000256" key="2">
    <source>
        <dbReference type="ARBA" id="ARBA00013263"/>
    </source>
</evidence>
<dbReference type="Proteomes" id="UP000195781">
    <property type="component" value="Unassembled WGS sequence"/>
</dbReference>
<evidence type="ECO:0000256" key="4">
    <source>
        <dbReference type="ARBA" id="ARBA00022741"/>
    </source>
</evidence>
<name>A0A1Y3XGW3_9ACTN</name>
<dbReference type="InterPro" id="IPR011761">
    <property type="entry name" value="ATP-grasp"/>
</dbReference>
<dbReference type="InterPro" id="IPR005481">
    <property type="entry name" value="BC-like_N"/>
</dbReference>
<dbReference type="PROSITE" id="PS50975">
    <property type="entry name" value="ATP_GRASP"/>
    <property type="match status" value="1"/>
</dbReference>
<evidence type="ECO:0000259" key="9">
    <source>
        <dbReference type="PROSITE" id="PS50975"/>
    </source>
</evidence>
<feature type="domain" description="Biotin carboxylation" evidence="10">
    <location>
        <begin position="1"/>
        <end position="449"/>
    </location>
</feature>
<evidence type="ECO:0000256" key="1">
    <source>
        <dbReference type="ARBA" id="ARBA00003761"/>
    </source>
</evidence>
<dbReference type="RefSeq" id="WP_094336042.1">
    <property type="nucleotide sequence ID" value="NZ_NFIE01000028.1"/>
</dbReference>
<dbReference type="EMBL" id="NFIE01000028">
    <property type="protein sequence ID" value="OUN84813.1"/>
    <property type="molecule type" value="Genomic_DNA"/>
</dbReference>
<dbReference type="PROSITE" id="PS50979">
    <property type="entry name" value="BC"/>
    <property type="match status" value="1"/>
</dbReference>
<dbReference type="SMART" id="SM00878">
    <property type="entry name" value="Biotin_carb_C"/>
    <property type="match status" value="1"/>
</dbReference>
<dbReference type="SUPFAM" id="SSF51246">
    <property type="entry name" value="Rudiment single hybrid motif"/>
    <property type="match status" value="1"/>
</dbReference>
<keyword evidence="12" id="KW-1185">Reference proteome</keyword>
<dbReference type="InterPro" id="IPR051602">
    <property type="entry name" value="ACC_Biotin_Carboxylase"/>
</dbReference>
<dbReference type="AlphaFoldDB" id="A0A1Y3XGW3"/>
<organism evidence="11 12">
    <name type="scientific">[Collinsella] massiliensis</name>
    <dbReference type="NCBI Taxonomy" id="1232426"/>
    <lineage>
        <taxon>Bacteria</taxon>
        <taxon>Bacillati</taxon>
        <taxon>Actinomycetota</taxon>
        <taxon>Coriobacteriia</taxon>
        <taxon>Coriobacteriales</taxon>
        <taxon>Coriobacteriaceae</taxon>
        <taxon>Enorma</taxon>
    </lineage>
</organism>
<protein>
    <recommendedName>
        <fullName evidence="2">biotin carboxylase</fullName>
        <ecNumber evidence="2">6.3.4.14</ecNumber>
    </recommendedName>
</protein>
<dbReference type="SUPFAM" id="SSF56059">
    <property type="entry name" value="Glutathione synthetase ATP-binding domain-like"/>
    <property type="match status" value="1"/>
</dbReference>
<keyword evidence="5 8" id="KW-0067">ATP-binding</keyword>
<evidence type="ECO:0000256" key="7">
    <source>
        <dbReference type="ARBA" id="ARBA00048600"/>
    </source>
</evidence>
<sequence length="450" mass="48792">MFKKILIANRGEIAVRVIRACKEMGVQTVAVYSTADAEALHVKLADEAYCIGGPRPQDSYLNGDAILTVAAASGATAIHPGYGFLSENAAFARQCRECGVVFVGPAPEVIERMGDKDAARRTARAAGVPVVPGCDLLESAEAAEAEAARIGCSVLIKARSGGGGRGIRKVERLADVGRAFTEARAEAEAAFGDGACYMEKFVAPAHHVEVQVLADAHGNVVTLGERECSVQRRNQKLLEESPAPCLDGRDDVRERMYEAARSLARAVGYEGAGTIEYLYTDNGQFYFMEMNTRLQVEHPVTEFVTDIDLVKWQLRIAAGVAFPYTQDELAPAKRAHAIECRINAEGPGPDYLPSCGTVENLHVPGGPWVRFDSALYPGALVPPYYDSMLGKLIVRAGTREEAVRKMRSALTELEVDGVQENSDLQLDILANPEFLSGIYHTNLMEHLYES</sequence>
<dbReference type="PROSITE" id="PS00867">
    <property type="entry name" value="CPSASE_2"/>
    <property type="match status" value="1"/>
</dbReference>
<dbReference type="Pfam" id="PF00289">
    <property type="entry name" value="Biotin_carb_N"/>
    <property type="match status" value="1"/>
</dbReference>
<gene>
    <name evidence="11" type="ORF">B5G02_09490</name>
</gene>
<comment type="catalytic activity">
    <reaction evidence="7">
        <text>N(6)-biotinyl-L-lysyl-[protein] + hydrogencarbonate + ATP = N(6)-carboxybiotinyl-L-lysyl-[protein] + ADP + phosphate + H(+)</text>
        <dbReference type="Rhea" id="RHEA:13501"/>
        <dbReference type="Rhea" id="RHEA-COMP:10505"/>
        <dbReference type="Rhea" id="RHEA-COMP:10506"/>
        <dbReference type="ChEBI" id="CHEBI:15378"/>
        <dbReference type="ChEBI" id="CHEBI:17544"/>
        <dbReference type="ChEBI" id="CHEBI:30616"/>
        <dbReference type="ChEBI" id="CHEBI:43474"/>
        <dbReference type="ChEBI" id="CHEBI:83144"/>
        <dbReference type="ChEBI" id="CHEBI:83145"/>
        <dbReference type="ChEBI" id="CHEBI:456216"/>
        <dbReference type="EC" id="6.3.4.14"/>
    </reaction>
</comment>
<dbReference type="InterPro" id="IPR011764">
    <property type="entry name" value="Biotin_carboxylation_dom"/>
</dbReference>
<dbReference type="FunFam" id="3.40.50.20:FF:000010">
    <property type="entry name" value="Propionyl-CoA carboxylase subunit alpha"/>
    <property type="match status" value="1"/>
</dbReference>
<keyword evidence="3" id="KW-0436">Ligase</keyword>
<comment type="function">
    <text evidence="1">This protein is a component of the acetyl coenzyme A carboxylase complex; first, biotin carboxylase catalyzes the carboxylation of the carrier protein and then the transcarboxylase transfers the carboxyl group to form malonyl-CoA.</text>
</comment>
<dbReference type="Gene3D" id="3.30.470.20">
    <property type="entry name" value="ATP-grasp fold, B domain"/>
    <property type="match status" value="1"/>
</dbReference>
<dbReference type="InterPro" id="IPR016185">
    <property type="entry name" value="PreATP-grasp_dom_sf"/>
</dbReference>